<protein>
    <submittedName>
        <fullName evidence="2">Uncharacterized protein</fullName>
    </submittedName>
</protein>
<reference evidence="2" key="2">
    <citation type="submission" date="2015-06" db="UniProtKB">
        <authorList>
            <consortium name="EnsemblPlants"/>
        </authorList>
    </citation>
    <scope>IDENTIFICATION</scope>
</reference>
<dbReference type="HOGENOM" id="CLU_2780312_0_0_1"/>
<evidence type="ECO:0000256" key="1">
    <source>
        <dbReference type="SAM" id="SignalP"/>
    </source>
</evidence>
<organism evidence="2 3">
    <name type="scientific">Oryza rufipogon</name>
    <name type="common">Brownbeard rice</name>
    <name type="synonym">Asian wild rice</name>
    <dbReference type="NCBI Taxonomy" id="4529"/>
    <lineage>
        <taxon>Eukaryota</taxon>
        <taxon>Viridiplantae</taxon>
        <taxon>Streptophyta</taxon>
        <taxon>Embryophyta</taxon>
        <taxon>Tracheophyta</taxon>
        <taxon>Spermatophyta</taxon>
        <taxon>Magnoliopsida</taxon>
        <taxon>Liliopsida</taxon>
        <taxon>Poales</taxon>
        <taxon>Poaceae</taxon>
        <taxon>BOP clade</taxon>
        <taxon>Oryzoideae</taxon>
        <taxon>Oryzeae</taxon>
        <taxon>Oryzinae</taxon>
        <taxon>Oryza</taxon>
    </lineage>
</organism>
<dbReference type="Gramene" id="ORUFI11G18000.2">
    <property type="protein sequence ID" value="ORUFI11G18000.2"/>
    <property type="gene ID" value="ORUFI11G18000"/>
</dbReference>
<reference evidence="3" key="1">
    <citation type="submission" date="2013-06" db="EMBL/GenBank/DDBJ databases">
        <authorList>
            <person name="Zhao Q."/>
        </authorList>
    </citation>
    <scope>NUCLEOTIDE SEQUENCE</scope>
    <source>
        <strain evidence="3">cv. W1943</strain>
    </source>
</reference>
<dbReference type="AlphaFoldDB" id="A0A0E0R9P6"/>
<feature type="signal peptide" evidence="1">
    <location>
        <begin position="1"/>
        <end position="22"/>
    </location>
</feature>
<evidence type="ECO:0000313" key="3">
    <source>
        <dbReference type="Proteomes" id="UP000008022"/>
    </source>
</evidence>
<accession>A0A0E0R9P6</accession>
<dbReference type="Gramene" id="ORUFI11G18000.1">
    <property type="protein sequence ID" value="ORUFI11G18000.1"/>
    <property type="gene ID" value="ORUFI11G18000"/>
</dbReference>
<dbReference type="EnsemblPlants" id="ORUFI11G18000.1">
    <property type="protein sequence ID" value="ORUFI11G18000.1"/>
    <property type="gene ID" value="ORUFI11G18000"/>
</dbReference>
<keyword evidence="1" id="KW-0732">Signal</keyword>
<dbReference type="EnsemblPlants" id="ORUFI11G18000.2">
    <property type="protein sequence ID" value="ORUFI11G18000.2"/>
    <property type="gene ID" value="ORUFI11G18000"/>
</dbReference>
<name>A0A0E0R9P6_ORYRU</name>
<evidence type="ECO:0000313" key="2">
    <source>
        <dbReference type="EnsemblPlants" id="ORUFI11G18000.1"/>
    </source>
</evidence>
<proteinExistence type="predicted"/>
<keyword evidence="3" id="KW-1185">Reference proteome</keyword>
<dbReference type="Proteomes" id="UP000008022">
    <property type="component" value="Unassembled WGS sequence"/>
</dbReference>
<feature type="chain" id="PRO_5011032669" evidence="1">
    <location>
        <begin position="23"/>
        <end position="69"/>
    </location>
</feature>
<sequence length="69" mass="8087">MAPPRYTALLVASLLLLHLCVAMQQLPRPRDRHQNNTLRWRIWWRRASRRWKSTAAAAPPEGKTKERSA</sequence>